<evidence type="ECO:0000256" key="16">
    <source>
        <dbReference type="PROSITE-ProRule" id="PRU00209"/>
    </source>
</evidence>
<evidence type="ECO:0000259" key="17">
    <source>
        <dbReference type="PROSITE" id="PS50886"/>
    </source>
</evidence>
<dbReference type="HAMAP" id="MF_00283">
    <property type="entry name" value="Phe_tRNA_synth_beta1"/>
    <property type="match status" value="1"/>
</dbReference>
<keyword evidence="6 15" id="KW-0436">Ligase</keyword>
<feature type="domain" description="TRNA-binding" evidence="17">
    <location>
        <begin position="39"/>
        <end position="153"/>
    </location>
</feature>
<dbReference type="InterPro" id="IPR009061">
    <property type="entry name" value="DNA-bd_dom_put_sf"/>
</dbReference>
<dbReference type="SMART" id="SM00896">
    <property type="entry name" value="FDX-ACB"/>
    <property type="match status" value="1"/>
</dbReference>
<dbReference type="GO" id="GO:0004826">
    <property type="term" value="F:phenylalanine-tRNA ligase activity"/>
    <property type="evidence" value="ECO:0007669"/>
    <property type="project" value="UniProtKB-EC"/>
</dbReference>
<dbReference type="RefSeq" id="WP_155435260.1">
    <property type="nucleotide sequence ID" value="NZ_JBHLXK010000005.1"/>
</dbReference>
<evidence type="ECO:0000256" key="2">
    <source>
        <dbReference type="ARBA" id="ARBA00008653"/>
    </source>
</evidence>
<dbReference type="InterPro" id="IPR020825">
    <property type="entry name" value="Phe-tRNA_synthase-like_B3/B4"/>
</dbReference>
<dbReference type="Gene3D" id="2.40.50.140">
    <property type="entry name" value="Nucleic acid-binding proteins"/>
    <property type="match status" value="1"/>
</dbReference>
<evidence type="ECO:0000313" key="21">
    <source>
        <dbReference type="Proteomes" id="UP000735592"/>
    </source>
</evidence>
<dbReference type="InterPro" id="IPR041616">
    <property type="entry name" value="PheRS_beta_core"/>
</dbReference>
<evidence type="ECO:0000256" key="9">
    <source>
        <dbReference type="ARBA" id="ARBA00022840"/>
    </source>
</evidence>
<feature type="domain" description="B5" evidence="19">
    <location>
        <begin position="407"/>
        <end position="490"/>
    </location>
</feature>
<keyword evidence="11 16" id="KW-0694">RNA-binding</keyword>
<evidence type="ECO:0000256" key="13">
    <source>
        <dbReference type="ARBA" id="ARBA00023146"/>
    </source>
</evidence>
<evidence type="ECO:0000313" key="20">
    <source>
        <dbReference type="EMBL" id="MTW33927.1"/>
    </source>
</evidence>
<dbReference type="InterPro" id="IPR004532">
    <property type="entry name" value="Phe-tRNA-ligase_IIc_bsu_bact"/>
</dbReference>
<dbReference type="SUPFAM" id="SSF50249">
    <property type="entry name" value="Nucleic acid-binding proteins"/>
    <property type="match status" value="1"/>
</dbReference>
<dbReference type="Pfam" id="PF03147">
    <property type="entry name" value="FDX-ACB"/>
    <property type="match status" value="1"/>
</dbReference>
<dbReference type="SUPFAM" id="SSF56037">
    <property type="entry name" value="PheT/TilS domain"/>
    <property type="match status" value="1"/>
</dbReference>
<evidence type="ECO:0000256" key="15">
    <source>
        <dbReference type="HAMAP-Rule" id="MF_00283"/>
    </source>
</evidence>
<gene>
    <name evidence="15" type="primary">pheT</name>
    <name evidence="20" type="ORF">GM655_14025</name>
</gene>
<keyword evidence="7 15" id="KW-0479">Metal-binding</keyword>
<dbReference type="SMART" id="SM00874">
    <property type="entry name" value="B5"/>
    <property type="match status" value="1"/>
</dbReference>
<keyword evidence="5 16" id="KW-0820">tRNA-binding</keyword>
<keyword evidence="10 15" id="KW-0460">Magnesium</keyword>
<dbReference type="Pfam" id="PF01588">
    <property type="entry name" value="tRNA_bind"/>
    <property type="match status" value="1"/>
</dbReference>
<keyword evidence="8 15" id="KW-0547">Nucleotide-binding</keyword>
<feature type="binding site" evidence="15">
    <location>
        <position position="468"/>
    </location>
    <ligand>
        <name>Mg(2+)</name>
        <dbReference type="ChEBI" id="CHEBI:18420"/>
        <note>shared with alpha subunit</note>
    </ligand>
</feature>
<organism evidence="20 21">
    <name type="scientific">Pseudoduganella danionis</name>
    <dbReference type="NCBI Taxonomy" id="1890295"/>
    <lineage>
        <taxon>Bacteria</taxon>
        <taxon>Pseudomonadati</taxon>
        <taxon>Pseudomonadota</taxon>
        <taxon>Betaproteobacteria</taxon>
        <taxon>Burkholderiales</taxon>
        <taxon>Oxalobacteraceae</taxon>
        <taxon>Telluria group</taxon>
        <taxon>Pseudoduganella</taxon>
    </lineage>
</organism>
<evidence type="ECO:0000256" key="7">
    <source>
        <dbReference type="ARBA" id="ARBA00022723"/>
    </source>
</evidence>
<dbReference type="PROSITE" id="PS51483">
    <property type="entry name" value="B5"/>
    <property type="match status" value="1"/>
</dbReference>
<accession>A0ABW9ST68</accession>
<dbReference type="InterPro" id="IPR012340">
    <property type="entry name" value="NA-bd_OB-fold"/>
</dbReference>
<dbReference type="Gene3D" id="3.30.56.10">
    <property type="match status" value="2"/>
</dbReference>
<evidence type="ECO:0000256" key="12">
    <source>
        <dbReference type="ARBA" id="ARBA00022917"/>
    </source>
</evidence>
<comment type="subcellular location">
    <subcellularLocation>
        <location evidence="1 15">Cytoplasm</location>
    </subcellularLocation>
</comment>
<dbReference type="Pfam" id="PF03484">
    <property type="entry name" value="B5"/>
    <property type="match status" value="1"/>
</dbReference>
<dbReference type="InterPro" id="IPR033714">
    <property type="entry name" value="tRNA_bind_bactPheRS"/>
</dbReference>
<evidence type="ECO:0000256" key="1">
    <source>
        <dbReference type="ARBA" id="ARBA00004496"/>
    </source>
</evidence>
<dbReference type="Gene3D" id="3.30.930.10">
    <property type="entry name" value="Bira Bifunctional Protein, Domain 2"/>
    <property type="match status" value="1"/>
</dbReference>
<keyword evidence="9 15" id="KW-0067">ATP-binding</keyword>
<keyword evidence="12 15" id="KW-0648">Protein biosynthesis</keyword>
<keyword evidence="4 15" id="KW-0963">Cytoplasm</keyword>
<feature type="binding site" evidence="15">
    <location>
        <position position="477"/>
    </location>
    <ligand>
        <name>Mg(2+)</name>
        <dbReference type="ChEBI" id="CHEBI:18420"/>
        <note>shared with alpha subunit</note>
    </ligand>
</feature>
<dbReference type="Gene3D" id="3.50.40.10">
    <property type="entry name" value="Phenylalanyl-trna Synthetase, Chain B, domain 3"/>
    <property type="match status" value="1"/>
</dbReference>
<dbReference type="NCBIfam" id="TIGR00472">
    <property type="entry name" value="pheT_bact"/>
    <property type="match status" value="1"/>
</dbReference>
<keyword evidence="21" id="KW-1185">Reference proteome</keyword>
<evidence type="ECO:0000256" key="4">
    <source>
        <dbReference type="ARBA" id="ARBA00022490"/>
    </source>
</evidence>
<dbReference type="NCBIfam" id="NF045760">
    <property type="entry name" value="YtpR"/>
    <property type="match status" value="1"/>
</dbReference>
<evidence type="ECO:0000256" key="10">
    <source>
        <dbReference type="ARBA" id="ARBA00022842"/>
    </source>
</evidence>
<dbReference type="InterPro" id="IPR045060">
    <property type="entry name" value="Phe-tRNA-ligase_IIc_bsu"/>
</dbReference>
<dbReference type="InterPro" id="IPR036690">
    <property type="entry name" value="Fdx_antiC-bd_sf"/>
</dbReference>
<evidence type="ECO:0000259" key="18">
    <source>
        <dbReference type="PROSITE" id="PS51447"/>
    </source>
</evidence>
<feature type="binding site" evidence="15">
    <location>
        <position position="478"/>
    </location>
    <ligand>
        <name>Mg(2+)</name>
        <dbReference type="ChEBI" id="CHEBI:18420"/>
        <note>shared with alpha subunit</note>
    </ligand>
</feature>
<dbReference type="SUPFAM" id="SSF55681">
    <property type="entry name" value="Class II aaRS and biotin synthetases"/>
    <property type="match status" value="1"/>
</dbReference>
<dbReference type="Proteomes" id="UP000735592">
    <property type="component" value="Unassembled WGS sequence"/>
</dbReference>
<comment type="catalytic activity">
    <reaction evidence="14 15">
        <text>tRNA(Phe) + L-phenylalanine + ATP = L-phenylalanyl-tRNA(Phe) + AMP + diphosphate + H(+)</text>
        <dbReference type="Rhea" id="RHEA:19413"/>
        <dbReference type="Rhea" id="RHEA-COMP:9668"/>
        <dbReference type="Rhea" id="RHEA-COMP:9699"/>
        <dbReference type="ChEBI" id="CHEBI:15378"/>
        <dbReference type="ChEBI" id="CHEBI:30616"/>
        <dbReference type="ChEBI" id="CHEBI:33019"/>
        <dbReference type="ChEBI" id="CHEBI:58095"/>
        <dbReference type="ChEBI" id="CHEBI:78442"/>
        <dbReference type="ChEBI" id="CHEBI:78531"/>
        <dbReference type="ChEBI" id="CHEBI:456215"/>
        <dbReference type="EC" id="6.1.1.20"/>
    </reaction>
</comment>
<dbReference type="Pfam" id="PF17759">
    <property type="entry name" value="tRNA_synthFbeta"/>
    <property type="match status" value="1"/>
</dbReference>
<dbReference type="CDD" id="cd02796">
    <property type="entry name" value="tRNA_bind_bactPheRS"/>
    <property type="match status" value="1"/>
</dbReference>
<evidence type="ECO:0000259" key="19">
    <source>
        <dbReference type="PROSITE" id="PS51483"/>
    </source>
</evidence>
<comment type="cofactor">
    <cofactor evidence="15">
        <name>Mg(2+)</name>
        <dbReference type="ChEBI" id="CHEBI:18420"/>
    </cofactor>
    <text evidence="15">Binds 2 magnesium ions per tetramer.</text>
</comment>
<dbReference type="InterPro" id="IPR005147">
    <property type="entry name" value="tRNA_synthase_B5-dom"/>
</dbReference>
<evidence type="ECO:0000256" key="8">
    <source>
        <dbReference type="ARBA" id="ARBA00022741"/>
    </source>
</evidence>
<dbReference type="EMBL" id="WNKW01000003">
    <property type="protein sequence ID" value="MTW33927.1"/>
    <property type="molecule type" value="Genomic_DNA"/>
</dbReference>
<comment type="similarity">
    <text evidence="2 15">Belongs to the phenylalanyl-tRNA synthetase beta subunit family. Type 1 subfamily.</text>
</comment>
<dbReference type="InterPro" id="IPR005146">
    <property type="entry name" value="B3/B4_tRNA-bd"/>
</dbReference>
<protein>
    <recommendedName>
        <fullName evidence="15">Phenylalanine--tRNA ligase beta subunit</fullName>
        <ecNumber evidence="15">6.1.1.20</ecNumber>
    </recommendedName>
    <alternativeName>
        <fullName evidence="15">Phenylalanyl-tRNA synthetase beta subunit</fullName>
        <shortName evidence="15">PheRS</shortName>
    </alternativeName>
</protein>
<feature type="binding site" evidence="15">
    <location>
        <position position="474"/>
    </location>
    <ligand>
        <name>Mg(2+)</name>
        <dbReference type="ChEBI" id="CHEBI:18420"/>
        <note>shared with alpha subunit</note>
    </ligand>
</feature>
<dbReference type="SUPFAM" id="SSF54991">
    <property type="entry name" value="Anticodon-binding domain of PheRS"/>
    <property type="match status" value="1"/>
</dbReference>
<dbReference type="EC" id="6.1.1.20" evidence="15"/>
<dbReference type="PANTHER" id="PTHR10947:SF0">
    <property type="entry name" value="PHENYLALANINE--TRNA LIGASE BETA SUBUNIT"/>
    <property type="match status" value="1"/>
</dbReference>
<evidence type="ECO:0000256" key="3">
    <source>
        <dbReference type="ARBA" id="ARBA00011209"/>
    </source>
</evidence>
<dbReference type="PROSITE" id="PS51447">
    <property type="entry name" value="FDX_ACB"/>
    <property type="match status" value="1"/>
</dbReference>
<comment type="caution">
    <text evidence="20">The sequence shown here is derived from an EMBL/GenBank/DDBJ whole genome shotgun (WGS) entry which is preliminary data.</text>
</comment>
<dbReference type="InterPro" id="IPR045864">
    <property type="entry name" value="aa-tRNA-synth_II/BPL/LPL"/>
</dbReference>
<evidence type="ECO:0000256" key="14">
    <source>
        <dbReference type="ARBA" id="ARBA00049255"/>
    </source>
</evidence>
<proteinExistence type="inferred from homology"/>
<evidence type="ECO:0000256" key="5">
    <source>
        <dbReference type="ARBA" id="ARBA00022555"/>
    </source>
</evidence>
<dbReference type="PROSITE" id="PS50886">
    <property type="entry name" value="TRBD"/>
    <property type="match status" value="1"/>
</dbReference>
<name>A0ABW9ST68_9BURK</name>
<comment type="subunit">
    <text evidence="3 15">Tetramer of two alpha and two beta subunits.</text>
</comment>
<dbReference type="Gene3D" id="3.30.70.380">
    <property type="entry name" value="Ferrodoxin-fold anticodon-binding domain"/>
    <property type="match status" value="1"/>
</dbReference>
<dbReference type="PANTHER" id="PTHR10947">
    <property type="entry name" value="PHENYLALANYL-TRNA SYNTHETASE BETA CHAIN AND LEUCINE-RICH REPEAT-CONTAINING PROTEIN 47"/>
    <property type="match status" value="1"/>
</dbReference>
<dbReference type="SUPFAM" id="SSF46955">
    <property type="entry name" value="Putative DNA-binding domain"/>
    <property type="match status" value="1"/>
</dbReference>
<dbReference type="CDD" id="cd00769">
    <property type="entry name" value="PheRS_beta_core"/>
    <property type="match status" value="1"/>
</dbReference>
<reference evidence="20 21" key="1">
    <citation type="submission" date="2019-11" db="EMBL/GenBank/DDBJ databases">
        <title>Type strains purchased from KCTC, JCM and DSMZ.</title>
        <authorList>
            <person name="Lu H."/>
        </authorList>
    </citation>
    <scope>NUCLEOTIDE SEQUENCE [LARGE SCALE GENOMIC DNA]</scope>
    <source>
        <strain evidence="20 21">DSM 103461</strain>
    </source>
</reference>
<dbReference type="InterPro" id="IPR005121">
    <property type="entry name" value="Fdx_antiC-bd"/>
</dbReference>
<evidence type="ECO:0000256" key="11">
    <source>
        <dbReference type="ARBA" id="ARBA00022884"/>
    </source>
</evidence>
<feature type="domain" description="FDX-ACB" evidence="18">
    <location>
        <begin position="717"/>
        <end position="815"/>
    </location>
</feature>
<dbReference type="InterPro" id="IPR002547">
    <property type="entry name" value="tRNA-bd_dom"/>
</dbReference>
<sequence>MQFSENWLRTMVDPKMTSDELAHMLTMSGLEVEEVEAVAPPFSNVVVGHVREMAKHPNADRLNVCQVDVGTGTLLNIVCGAPNVRPGLKVVCAMAGAVLPPGADGKPFEIKVGQLRGVESQGMLCSAKELKLSEEGSGLLELPDDAPVGKNFRDYYALNDLKFTIKLTPNKADCLSVLGVAREVSALTGVPLQAPTFRPVAVNSAEVLPVKISAPDLCGRFSGRVIRNLNAKAATPAWMKQRLERSGQRSVSALVDISNYVMLELGRPTHVFDLAKIHGGLNVRWGKAGETLKLLNGNTINIDEWVGVIADDKEIESLAGIMGGDATAVSLETESIYLEAAFWWPNAIQGRARKYNFSTDAAHRFERGVDHATTVEHIERITSLLIEICGTPTTQVGPVDDQIVNVPAAKPVQMRTARARKVIGVAVNDQMVADIFTRLGLPFSLAAAADGSNDHGVFSVTAPSYRFDIEIEEDLIEEVARVYGFENIPAVAPVAANTMIIAPENTRSLFAVRHQLADLGFQEVVNMSFVEAAWEQDFAGNDQPIRLQNPIASQMSVMRTNLIGSLVSNVRYNLNRKTNRVRLFEVGAIYLRDDSVSDGALTVAGYHQPKRVAAMAYGHVADEQWGLENRHVDFFDLKADLEHLFAPLTLRFVKAEHPALHPGRSANVLLDGKVIGFIGELHPRWLQKYELPQAPVVFEVDAEALQQRNLPVYAEISKFPGATRDLAVVVKQDVPAQDLQDAFNDVLATSPHGKIVQAIVLFDEYRGKGLEADEKSLAFRFSLQDTQNTLQDDVVEAVMTALGDAAKQKHGARLRT</sequence>
<dbReference type="Pfam" id="PF03483">
    <property type="entry name" value="B3_4"/>
    <property type="match status" value="1"/>
</dbReference>
<evidence type="ECO:0000256" key="6">
    <source>
        <dbReference type="ARBA" id="ARBA00022598"/>
    </source>
</evidence>
<dbReference type="SMART" id="SM00873">
    <property type="entry name" value="B3_4"/>
    <property type="match status" value="1"/>
</dbReference>
<keyword evidence="13 15" id="KW-0030">Aminoacyl-tRNA synthetase</keyword>